<dbReference type="GO" id="GO:0016491">
    <property type="term" value="F:oxidoreductase activity"/>
    <property type="evidence" value="ECO:0007669"/>
    <property type="project" value="UniProtKB-KW"/>
</dbReference>
<dbReference type="HOGENOM" id="CLU_2323545_0_0_1"/>
<dbReference type="eggNOG" id="KOG0785">
    <property type="taxonomic scope" value="Eukaryota"/>
</dbReference>
<evidence type="ECO:0000256" key="2">
    <source>
        <dbReference type="ARBA" id="ARBA00023002"/>
    </source>
</evidence>
<proteinExistence type="inferred from homology"/>
<reference evidence="5" key="1">
    <citation type="journal article" date="2013" name="Science">
        <title>The Amborella genome and the evolution of flowering plants.</title>
        <authorList>
            <consortium name="Amborella Genome Project"/>
        </authorList>
    </citation>
    <scope>NUCLEOTIDE SEQUENCE [LARGE SCALE GENOMIC DNA]</scope>
</reference>
<dbReference type="STRING" id="13333.W1PQ88"/>
<dbReference type="PANTHER" id="PTHR11835:SF34">
    <property type="entry name" value="ISOCITRATE DEHYDROGENASE [NAD] SUBUNIT ALPHA, MITOCHONDRIAL"/>
    <property type="match status" value="1"/>
</dbReference>
<dbReference type="Gramene" id="ERN12177">
    <property type="protein sequence ID" value="ERN12177"/>
    <property type="gene ID" value="AMTR_s00034p00097160"/>
</dbReference>
<dbReference type="Pfam" id="PF00180">
    <property type="entry name" value="Iso_dh"/>
    <property type="match status" value="1"/>
</dbReference>
<evidence type="ECO:0000313" key="4">
    <source>
        <dbReference type="EMBL" id="ERN12177.1"/>
    </source>
</evidence>
<keyword evidence="5" id="KW-1185">Reference proteome</keyword>
<dbReference type="InterPro" id="IPR024084">
    <property type="entry name" value="IsoPropMal-DH-like_dom"/>
</dbReference>
<evidence type="ECO:0000313" key="5">
    <source>
        <dbReference type="Proteomes" id="UP000017836"/>
    </source>
</evidence>
<evidence type="ECO:0000259" key="3">
    <source>
        <dbReference type="Pfam" id="PF00180"/>
    </source>
</evidence>
<organism evidence="4 5">
    <name type="scientific">Amborella trichopoda</name>
    <dbReference type="NCBI Taxonomy" id="13333"/>
    <lineage>
        <taxon>Eukaryota</taxon>
        <taxon>Viridiplantae</taxon>
        <taxon>Streptophyta</taxon>
        <taxon>Embryophyta</taxon>
        <taxon>Tracheophyta</taxon>
        <taxon>Spermatophyta</taxon>
        <taxon>Magnoliopsida</taxon>
        <taxon>Amborellales</taxon>
        <taxon>Amborellaceae</taxon>
        <taxon>Amborella</taxon>
    </lineage>
</organism>
<dbReference type="AlphaFoldDB" id="W1PQ88"/>
<name>W1PQ88_AMBTC</name>
<gene>
    <name evidence="4" type="ORF">AMTR_s00034p00097160</name>
</gene>
<evidence type="ECO:0000256" key="1">
    <source>
        <dbReference type="ARBA" id="ARBA00007769"/>
    </source>
</evidence>
<sequence length="99" mass="11386">MGKFGISQKKRCWLEGPMATPIGKGHRSLSLTLRKELGLYDNVRPCYSLLGYKTRYDDVNLVTIRENTKGEYSGLEHQCCREVAKKYPKIAYEEVIIDN</sequence>
<keyword evidence="2" id="KW-0560">Oxidoreductase</keyword>
<dbReference type="SUPFAM" id="SSF53659">
    <property type="entry name" value="Isocitrate/Isopropylmalate dehydrogenase-like"/>
    <property type="match status" value="1"/>
</dbReference>
<comment type="similarity">
    <text evidence="1">Belongs to the isocitrate and isopropylmalate dehydrogenases family.</text>
</comment>
<accession>W1PQ88</accession>
<protein>
    <recommendedName>
        <fullName evidence="3">Isopropylmalate dehydrogenase-like domain-containing protein</fullName>
    </recommendedName>
</protein>
<feature type="domain" description="Isopropylmalate dehydrogenase-like" evidence="3">
    <location>
        <begin position="8"/>
        <end position="80"/>
    </location>
</feature>
<dbReference type="PANTHER" id="PTHR11835">
    <property type="entry name" value="DECARBOXYLATING DEHYDROGENASES-ISOCITRATE, ISOPROPYLMALATE, TARTRATE"/>
    <property type="match status" value="1"/>
</dbReference>
<dbReference type="Proteomes" id="UP000017836">
    <property type="component" value="Unassembled WGS sequence"/>
</dbReference>
<dbReference type="Gene3D" id="3.40.718.10">
    <property type="entry name" value="Isopropylmalate Dehydrogenase"/>
    <property type="match status" value="1"/>
</dbReference>
<dbReference type="EMBL" id="KI392616">
    <property type="protein sequence ID" value="ERN12177.1"/>
    <property type="molecule type" value="Genomic_DNA"/>
</dbReference>